<dbReference type="InterPro" id="IPR052953">
    <property type="entry name" value="Ser-rich/MCO-related"/>
</dbReference>
<evidence type="ECO:0000256" key="3">
    <source>
        <dbReference type="SAM" id="SignalP"/>
    </source>
</evidence>
<dbReference type="InterPro" id="IPR008972">
    <property type="entry name" value="Cupredoxin"/>
</dbReference>
<feature type="compositionally biased region" description="Polar residues" evidence="1">
    <location>
        <begin position="308"/>
        <end position="319"/>
    </location>
</feature>
<feature type="chain" id="PRO_5041906584" description="Extracellular serine-rich protein" evidence="3">
    <location>
        <begin position="24"/>
        <end position="351"/>
    </location>
</feature>
<feature type="transmembrane region" description="Helical" evidence="2">
    <location>
        <begin position="204"/>
        <end position="226"/>
    </location>
</feature>
<keyword evidence="5" id="KW-1185">Reference proteome</keyword>
<feature type="compositionally biased region" description="Basic and acidic residues" evidence="1">
    <location>
        <begin position="341"/>
        <end position="351"/>
    </location>
</feature>
<organism evidence="4 5">
    <name type="scientific">Colletotrichum zoysiae</name>
    <dbReference type="NCBI Taxonomy" id="1216348"/>
    <lineage>
        <taxon>Eukaryota</taxon>
        <taxon>Fungi</taxon>
        <taxon>Dikarya</taxon>
        <taxon>Ascomycota</taxon>
        <taxon>Pezizomycotina</taxon>
        <taxon>Sordariomycetes</taxon>
        <taxon>Hypocreomycetidae</taxon>
        <taxon>Glomerellales</taxon>
        <taxon>Glomerellaceae</taxon>
        <taxon>Colletotrichum</taxon>
        <taxon>Colletotrichum graminicola species complex</taxon>
    </lineage>
</organism>
<reference evidence="4" key="1">
    <citation type="submission" date="2021-06" db="EMBL/GenBank/DDBJ databases">
        <title>Comparative genomics, transcriptomics and evolutionary studies reveal genomic signatures of adaptation to plant cell wall in hemibiotrophic fungi.</title>
        <authorList>
            <consortium name="DOE Joint Genome Institute"/>
            <person name="Baroncelli R."/>
            <person name="Diaz J.F."/>
            <person name="Benocci T."/>
            <person name="Peng M."/>
            <person name="Battaglia E."/>
            <person name="Haridas S."/>
            <person name="Andreopoulos W."/>
            <person name="Labutti K."/>
            <person name="Pangilinan J."/>
            <person name="Floch G.L."/>
            <person name="Makela M.R."/>
            <person name="Henrissat B."/>
            <person name="Grigoriev I.V."/>
            <person name="Crouch J.A."/>
            <person name="De Vries R.P."/>
            <person name="Sukno S.A."/>
            <person name="Thon M.R."/>
        </authorList>
    </citation>
    <scope>NUCLEOTIDE SEQUENCE</scope>
    <source>
        <strain evidence="4">MAFF235873</strain>
    </source>
</reference>
<gene>
    <name evidence="4" type="ORF">LX32DRAFT_294603</name>
</gene>
<keyword evidence="2" id="KW-0812">Transmembrane</keyword>
<keyword evidence="3" id="KW-0732">Signal</keyword>
<dbReference type="CDD" id="cd12087">
    <property type="entry name" value="TM_EGFR-like"/>
    <property type="match status" value="1"/>
</dbReference>
<evidence type="ECO:0000313" key="4">
    <source>
        <dbReference type="EMBL" id="KAK2020745.1"/>
    </source>
</evidence>
<dbReference type="Gene3D" id="2.60.40.420">
    <property type="entry name" value="Cupredoxins - blue copper proteins"/>
    <property type="match status" value="1"/>
</dbReference>
<evidence type="ECO:0008006" key="6">
    <source>
        <dbReference type="Google" id="ProtNLM"/>
    </source>
</evidence>
<name>A0AAD9LWB7_9PEZI</name>
<comment type="caution">
    <text evidence="4">The sequence shown here is derived from an EMBL/GenBank/DDBJ whole genome shotgun (WGS) entry which is preliminary data.</text>
</comment>
<accession>A0AAD9LWB7</accession>
<evidence type="ECO:0000256" key="1">
    <source>
        <dbReference type="SAM" id="MobiDB-lite"/>
    </source>
</evidence>
<keyword evidence="2" id="KW-0472">Membrane</keyword>
<feature type="region of interest" description="Disordered" evidence="1">
    <location>
        <begin position="308"/>
        <end position="351"/>
    </location>
</feature>
<protein>
    <recommendedName>
        <fullName evidence="6">Extracellular serine-rich protein</fullName>
    </recommendedName>
</protein>
<evidence type="ECO:0000313" key="5">
    <source>
        <dbReference type="Proteomes" id="UP001232148"/>
    </source>
</evidence>
<evidence type="ECO:0000256" key="2">
    <source>
        <dbReference type="SAM" id="Phobius"/>
    </source>
</evidence>
<feature type="signal peptide" evidence="3">
    <location>
        <begin position="1"/>
        <end position="23"/>
    </location>
</feature>
<dbReference type="Proteomes" id="UP001232148">
    <property type="component" value="Unassembled WGS sequence"/>
</dbReference>
<dbReference type="PANTHER" id="PTHR34883:SF8">
    <property type="entry name" value="EXTRACELLULAR SERINE-RICH PROTEIN (AFU_ORTHOLOGUE AFUA_6G00670)"/>
    <property type="match status" value="1"/>
</dbReference>
<dbReference type="SUPFAM" id="SSF49503">
    <property type="entry name" value="Cupredoxins"/>
    <property type="match status" value="1"/>
</dbReference>
<dbReference type="PANTHER" id="PTHR34883">
    <property type="entry name" value="SERINE-RICH PROTEIN, PUTATIVE-RELATED-RELATED"/>
    <property type="match status" value="1"/>
</dbReference>
<proteinExistence type="predicted"/>
<dbReference type="EMBL" id="MU843179">
    <property type="protein sequence ID" value="KAK2020745.1"/>
    <property type="molecule type" value="Genomic_DNA"/>
</dbReference>
<sequence length="351" mass="38006">MFVFRWLLRLLWLLHPLASFCSSLDPTLSSRWEGIPTSTAVLTTPTHSIAVGADGFVFSPKVIANASIGDVLEFHFFPGGHSVARAEFEFPCIPYEYTGTNKKGFFSGTKHPQVVSYNELNFYRVRINDTSPLFFYCAVPGSCKDEHMIGAVNPNITQTFETQMQYTSNTSIELAPGDPFPSEVPHPTAESTVTPNKTLAAGQMIGIVVGAVAILLIVAGLAFFFCRHRRQRQISNATVGLLPNSNSQPNGASSQPASLASAISPLQGFDAANNQCLASSSDSPMVVRIQESIVPTIVQSPGAYQSCYTSPVELSSDQEPVSPKQGPNTPPPYDGHASWSRFDDGSIRNVR</sequence>
<keyword evidence="2" id="KW-1133">Transmembrane helix</keyword>
<dbReference type="AlphaFoldDB" id="A0AAD9LWB7"/>